<accession>A0A818MQN3</accession>
<evidence type="ECO:0000256" key="1">
    <source>
        <dbReference type="SAM" id="MobiDB-lite"/>
    </source>
</evidence>
<dbReference type="EMBL" id="CAJNOU010000687">
    <property type="protein sequence ID" value="CAF1065571.1"/>
    <property type="molecule type" value="Genomic_DNA"/>
</dbReference>
<keyword evidence="2" id="KW-0812">Transmembrane</keyword>
<evidence type="ECO:0000313" key="3">
    <source>
        <dbReference type="EMBL" id="CAF1065571.1"/>
    </source>
</evidence>
<name>A0A818MQN3_9BILA</name>
<feature type="transmembrane region" description="Helical" evidence="2">
    <location>
        <begin position="804"/>
        <end position="828"/>
    </location>
</feature>
<sequence length="1138" mass="131908">MENNDIEHLLSLTGEHFFAHIEQIYGKLVGKILRYHDIDAYTILNKVDKHELIDLFEKPDDENSTSELINLKKEICNIYKESISLKIGTKNKVILLLKSTQHIIKKKNFQLAFQTQSQRVDKYRSTSASTKNNLSDSDNECSDEKYYAAVEESIESLLTKLQNNIHGINYTNISAKDFKIIIEKKIDHILPVGFIQCICGDTIKLYLRNNRFQVSNFMKHLKYINNKPTILMNDYNKESDDPEVQNQMELGEQMLRSENIQSSTQNKTTKTVHVDIDDSNVSALIRIKKNNSQVQNSRLEPTNDTNSALSVKTAKNRHDEQALTRIQAKASQTQSSISFISAAASKNQFVNYQQKQTTNLPPKYQHSQSLKEQILNPNISSQSKKRKADEDDLQIVSYSSKKSIKKVSEQNISYSNTNSSDILCTLLNTIDINRHRSFNNYRYPIAVLRFAACLFILAGVYVYEYIRINMKFLLPSIETVKKYYTYNPYSEGKFRFDESKNYLDSINCQFVFISEDSSAIIPRVEYDSIFNNFNGLVTPVLDGKPIENAFNCQSFEELKFLIENNTRANLVNIHCLQPIFNQDISITSAATVLAAYGTDNKLTSMDIIKRWVMIYQQLHSRNIRVLGFSTDGDPKIKIPSSWSFWYYLKPTQIFMFMQDGVHLCTKIRNRLLSKNAKLKMGLYEVSINHLYELIKTTNKLDHNLSKSDLNIRDKQNFSSCQRISDDKVLHLLSLNDQYKGTYNYLLLLNLLIIAYTQSKISLSTRIFYAWIVLFFIRLWRIWLHITKRTRKFSNKKKKQNEKNYFITPNALLSIELNAHYLIYLYFLIEQKLVPESTANSVHLFSSQPCENVFRDARALSGIYSTRINFTMKQFLKRINKLNSLTELKQFEFTNKQEKINFPVHHKNKRFNNQTKSNFTDEDTDFNSNNVETIILRAYEAAQQMTIFVGISKDLIKYNLFNIQQSSELTEKLLKLNNLTESEILIIDDGISEDSDEEDGFKDGDFEEDDYVEDGDVEGDNYVEDGDEEVYDSAEDGDIENSDDSDSVEEINDNVFDYYSSEDDTEPTPSFENLQGTSYSGLRLTKSVSTTNAHKYFSVNIHNKKMFLHKATAAWYLQDRQTRLSCDRVKRVQLKESLD</sequence>
<organism evidence="4 5">
    <name type="scientific">Rotaria sordida</name>
    <dbReference type="NCBI Taxonomy" id="392033"/>
    <lineage>
        <taxon>Eukaryota</taxon>
        <taxon>Metazoa</taxon>
        <taxon>Spiralia</taxon>
        <taxon>Gnathifera</taxon>
        <taxon>Rotifera</taxon>
        <taxon>Eurotatoria</taxon>
        <taxon>Bdelloidea</taxon>
        <taxon>Philodinida</taxon>
        <taxon>Philodinidae</taxon>
        <taxon>Rotaria</taxon>
    </lineage>
</organism>
<feature type="region of interest" description="Disordered" evidence="1">
    <location>
        <begin position="988"/>
        <end position="1023"/>
    </location>
</feature>
<proteinExistence type="predicted"/>
<feature type="compositionally biased region" description="Acidic residues" evidence="1">
    <location>
        <begin position="989"/>
        <end position="1023"/>
    </location>
</feature>
<feature type="transmembrane region" description="Helical" evidence="2">
    <location>
        <begin position="766"/>
        <end position="783"/>
    </location>
</feature>
<feature type="compositionally biased region" description="Polar residues" evidence="1">
    <location>
        <begin position="292"/>
        <end position="310"/>
    </location>
</feature>
<keyword evidence="2" id="KW-0472">Membrane</keyword>
<gene>
    <name evidence="4" type="ORF">FNK824_LOCUS3027</name>
    <name evidence="3" type="ORF">SEV965_LOCUS14078</name>
</gene>
<dbReference type="Proteomes" id="UP000663889">
    <property type="component" value="Unassembled WGS sequence"/>
</dbReference>
<feature type="transmembrane region" description="Helical" evidence="2">
    <location>
        <begin position="443"/>
        <end position="463"/>
    </location>
</feature>
<keyword evidence="2" id="KW-1133">Transmembrane helix</keyword>
<evidence type="ECO:0000256" key="2">
    <source>
        <dbReference type="SAM" id="Phobius"/>
    </source>
</evidence>
<feature type="region of interest" description="Disordered" evidence="1">
    <location>
        <begin position="292"/>
        <end position="320"/>
    </location>
</feature>
<evidence type="ECO:0000313" key="4">
    <source>
        <dbReference type="EMBL" id="CAF3593117.1"/>
    </source>
</evidence>
<reference evidence="4" key="1">
    <citation type="submission" date="2021-02" db="EMBL/GenBank/DDBJ databases">
        <authorList>
            <person name="Nowell W R."/>
        </authorList>
    </citation>
    <scope>NUCLEOTIDE SEQUENCE</scope>
</reference>
<comment type="caution">
    <text evidence="4">The sequence shown here is derived from an EMBL/GenBank/DDBJ whole genome shotgun (WGS) entry which is preliminary data.</text>
</comment>
<evidence type="ECO:0000313" key="5">
    <source>
        <dbReference type="Proteomes" id="UP000663874"/>
    </source>
</evidence>
<feature type="transmembrane region" description="Helical" evidence="2">
    <location>
        <begin position="742"/>
        <end position="760"/>
    </location>
</feature>
<protein>
    <submittedName>
        <fullName evidence="4">Uncharacterized protein</fullName>
    </submittedName>
</protein>
<dbReference type="Proteomes" id="UP000663874">
    <property type="component" value="Unassembled WGS sequence"/>
</dbReference>
<dbReference type="AlphaFoldDB" id="A0A818MQN3"/>
<dbReference type="EMBL" id="CAJOBE010000194">
    <property type="protein sequence ID" value="CAF3593117.1"/>
    <property type="molecule type" value="Genomic_DNA"/>
</dbReference>